<comment type="caution">
    <text evidence="1">The sequence shown here is derived from an EMBL/GenBank/DDBJ whole genome shotgun (WGS) entry which is preliminary data.</text>
</comment>
<gene>
    <name evidence="1" type="ORF">B1B_17829</name>
</gene>
<reference evidence="1" key="1">
    <citation type="submission" date="2013-08" db="EMBL/GenBank/DDBJ databases">
        <authorList>
            <person name="Mendez C."/>
            <person name="Richter M."/>
            <person name="Ferrer M."/>
            <person name="Sanchez J."/>
        </authorList>
    </citation>
    <scope>NUCLEOTIDE SEQUENCE</scope>
</reference>
<sequence>MKAERLVARRIALSEAGFVELILWRVPAPNAPSTHRYKYRYAFVSAGECVVRYDNERGKGDHRHDGGTEGRYRFVSPEKLEADFLRDVERWQHENRGS</sequence>
<protein>
    <submittedName>
        <fullName evidence="1">Uncharacterized protein</fullName>
    </submittedName>
</protein>
<dbReference type="InterPro" id="IPR045397">
    <property type="entry name" value="TumE-like"/>
</dbReference>
<accession>T0ZTY6</accession>
<organism evidence="1">
    <name type="scientific">mine drainage metagenome</name>
    <dbReference type="NCBI Taxonomy" id="410659"/>
    <lineage>
        <taxon>unclassified sequences</taxon>
        <taxon>metagenomes</taxon>
        <taxon>ecological metagenomes</taxon>
    </lineage>
</organism>
<name>T0ZTY6_9ZZZZ</name>
<dbReference type="EMBL" id="AUZY01011919">
    <property type="protein sequence ID" value="EQD32109.1"/>
    <property type="molecule type" value="Genomic_DNA"/>
</dbReference>
<proteinExistence type="predicted"/>
<reference evidence="1" key="2">
    <citation type="journal article" date="2014" name="ISME J.">
        <title>Microbial stratification in low pH oxic and suboxic macroscopic growths along an acid mine drainage.</title>
        <authorList>
            <person name="Mendez-Garcia C."/>
            <person name="Mesa V."/>
            <person name="Sprenger R.R."/>
            <person name="Richter M."/>
            <person name="Diez M.S."/>
            <person name="Solano J."/>
            <person name="Bargiela R."/>
            <person name="Golyshina O.V."/>
            <person name="Manteca A."/>
            <person name="Ramos J.L."/>
            <person name="Gallego J.R."/>
            <person name="Llorente I."/>
            <person name="Martins Dos Santos V.A."/>
            <person name="Jensen O.N."/>
            <person name="Pelaez A.I."/>
            <person name="Sanchez J."/>
            <person name="Ferrer M."/>
        </authorList>
    </citation>
    <scope>NUCLEOTIDE SEQUENCE</scope>
</reference>
<dbReference type="Pfam" id="PF20126">
    <property type="entry name" value="TumE"/>
    <property type="match status" value="1"/>
</dbReference>
<dbReference type="AlphaFoldDB" id="T0ZTY6"/>
<evidence type="ECO:0000313" key="1">
    <source>
        <dbReference type="EMBL" id="EQD32109.1"/>
    </source>
</evidence>